<dbReference type="PANTHER" id="PTHR21522:SF58">
    <property type="entry name" value="AGAP000074-PA"/>
    <property type="match status" value="1"/>
</dbReference>
<name>A0ABM1TN61_LIMPO</name>
<keyword evidence="7 12" id="KW-1133">Transmembrane helix</keyword>
<evidence type="ECO:0000256" key="6">
    <source>
        <dbReference type="ARBA" id="ARBA00022781"/>
    </source>
</evidence>
<keyword evidence="5 12" id="KW-0812">Transmembrane</keyword>
<keyword evidence="10" id="KW-0407">Ion channel</keyword>
<feature type="non-terminal residue" evidence="14">
    <location>
        <position position="385"/>
    </location>
</feature>
<reference evidence="14" key="1">
    <citation type="submission" date="2025-08" db="UniProtKB">
        <authorList>
            <consortium name="RefSeq"/>
        </authorList>
    </citation>
    <scope>IDENTIFICATION</scope>
    <source>
        <tissue evidence="14">Muscle</tissue>
    </source>
</reference>
<dbReference type="PANTHER" id="PTHR21522">
    <property type="entry name" value="PROTON CHANNEL OTOP"/>
    <property type="match status" value="1"/>
</dbReference>
<protein>
    <submittedName>
        <fullName evidence="14">Uncharacterized protein LOC111089325</fullName>
    </submittedName>
</protein>
<keyword evidence="4" id="KW-1003">Cell membrane</keyword>
<feature type="coiled-coil region" evidence="11">
    <location>
        <begin position="208"/>
        <end position="236"/>
    </location>
</feature>
<evidence type="ECO:0000256" key="9">
    <source>
        <dbReference type="ARBA" id="ARBA00023136"/>
    </source>
</evidence>
<evidence type="ECO:0000256" key="3">
    <source>
        <dbReference type="ARBA" id="ARBA00022448"/>
    </source>
</evidence>
<organism evidence="13 14">
    <name type="scientific">Limulus polyphemus</name>
    <name type="common">Atlantic horseshoe crab</name>
    <dbReference type="NCBI Taxonomy" id="6850"/>
    <lineage>
        <taxon>Eukaryota</taxon>
        <taxon>Metazoa</taxon>
        <taxon>Ecdysozoa</taxon>
        <taxon>Arthropoda</taxon>
        <taxon>Chelicerata</taxon>
        <taxon>Merostomata</taxon>
        <taxon>Xiphosura</taxon>
        <taxon>Limulidae</taxon>
        <taxon>Limulus</taxon>
    </lineage>
</organism>
<keyword evidence="3" id="KW-0813">Transport</keyword>
<dbReference type="RefSeq" id="XP_022257317.1">
    <property type="nucleotide sequence ID" value="XM_022401609.1"/>
</dbReference>
<keyword evidence="6" id="KW-0375">Hydrogen ion transport</keyword>
<evidence type="ECO:0000256" key="8">
    <source>
        <dbReference type="ARBA" id="ARBA00023065"/>
    </source>
</evidence>
<keyword evidence="11" id="KW-0175">Coiled coil</keyword>
<dbReference type="InterPro" id="IPR004878">
    <property type="entry name" value="Otopetrin"/>
</dbReference>
<feature type="transmembrane region" description="Helical" evidence="12">
    <location>
        <begin position="306"/>
        <end position="326"/>
    </location>
</feature>
<keyword evidence="13" id="KW-1185">Reference proteome</keyword>
<feature type="transmembrane region" description="Helical" evidence="12">
    <location>
        <begin position="188"/>
        <end position="208"/>
    </location>
</feature>
<feature type="transmembrane region" description="Helical" evidence="12">
    <location>
        <begin position="338"/>
        <end position="356"/>
    </location>
</feature>
<evidence type="ECO:0000256" key="2">
    <source>
        <dbReference type="ARBA" id="ARBA00006513"/>
    </source>
</evidence>
<evidence type="ECO:0000256" key="5">
    <source>
        <dbReference type="ARBA" id="ARBA00022692"/>
    </source>
</evidence>
<evidence type="ECO:0000256" key="1">
    <source>
        <dbReference type="ARBA" id="ARBA00004651"/>
    </source>
</evidence>
<gene>
    <name evidence="14" type="primary">LOC111089325</name>
</gene>
<evidence type="ECO:0000256" key="10">
    <source>
        <dbReference type="ARBA" id="ARBA00023303"/>
    </source>
</evidence>
<keyword evidence="8" id="KW-0406">Ion transport</keyword>
<dbReference type="Pfam" id="PF03189">
    <property type="entry name" value="Otopetrin"/>
    <property type="match status" value="1"/>
</dbReference>
<keyword evidence="9 12" id="KW-0472">Membrane</keyword>
<feature type="transmembrane region" description="Helical" evidence="12">
    <location>
        <begin position="153"/>
        <end position="176"/>
    </location>
</feature>
<evidence type="ECO:0000256" key="7">
    <source>
        <dbReference type="ARBA" id="ARBA00022989"/>
    </source>
</evidence>
<dbReference type="GeneID" id="111089325"/>
<sequence length="385" mass="43515">MNKEEGSPSHTFRLDKVDEAELIHESSMGTDKQCNHHSNCVSTIESNQLSSECSNRMTVAMSSKQPENKSVDGYDNNGIAIRVDPIDDNILTITSAQSFFSTGTPGICRRQVTLRDRQQDLLQADSVSCSHLMDATMDISSSRKMEISHTKKTFSVLLSIIYAVFLVTLGGVITMTDQNVTKRYTAEIFSIVVAAMGIMWLLLFHIDLQRYKNHVIRLVNEKNEALQEAMERTSQTTQAVCNTMFDIGPNIKRPSYRFLKGRHGGSFYLKIGMAAFCFGHLIYEGLQLGQQIVFIVNNNNECVDVAAIVLHVIIPIYSFYQLFICFKYANVIINRMKPLSRFGLMHLIATSLYFWFSTIVEDALQDYYHKTSSNGSDENETRAEV</sequence>
<comment type="similarity">
    <text evidence="2">Belongs to the otopetrin family.</text>
</comment>
<evidence type="ECO:0000313" key="14">
    <source>
        <dbReference type="RefSeq" id="XP_022257317.1"/>
    </source>
</evidence>
<accession>A0ABM1TN61</accession>
<dbReference type="Proteomes" id="UP000694941">
    <property type="component" value="Unplaced"/>
</dbReference>
<comment type="subcellular location">
    <subcellularLocation>
        <location evidence="1">Cell membrane</location>
        <topology evidence="1">Multi-pass membrane protein</topology>
    </subcellularLocation>
</comment>
<evidence type="ECO:0000256" key="4">
    <source>
        <dbReference type="ARBA" id="ARBA00022475"/>
    </source>
</evidence>
<evidence type="ECO:0000256" key="11">
    <source>
        <dbReference type="SAM" id="Coils"/>
    </source>
</evidence>
<proteinExistence type="inferred from homology"/>
<evidence type="ECO:0000256" key="12">
    <source>
        <dbReference type="SAM" id="Phobius"/>
    </source>
</evidence>
<evidence type="ECO:0000313" key="13">
    <source>
        <dbReference type="Proteomes" id="UP000694941"/>
    </source>
</evidence>
<feature type="transmembrane region" description="Helical" evidence="12">
    <location>
        <begin position="267"/>
        <end position="286"/>
    </location>
</feature>